<comment type="caution">
    <text evidence="2">The sequence shown here is derived from an EMBL/GenBank/DDBJ whole genome shotgun (WGS) entry which is preliminary data.</text>
</comment>
<protein>
    <submittedName>
        <fullName evidence="2">Uncharacterized protein</fullName>
    </submittedName>
</protein>
<evidence type="ECO:0000256" key="1">
    <source>
        <dbReference type="SAM" id="MobiDB-lite"/>
    </source>
</evidence>
<evidence type="ECO:0000313" key="3">
    <source>
        <dbReference type="Proteomes" id="UP000269276"/>
    </source>
</evidence>
<feature type="region of interest" description="Disordered" evidence="1">
    <location>
        <begin position="129"/>
        <end position="155"/>
    </location>
</feature>
<sequence length="168" mass="17864">MANEKDKSFSFETVATIVAALQSQGKTLGNREYEMMAELDGTRSASSFEHSFRAVKKRAQEISKKGASKNGGKASAEKSTPRKRGKAGSNGGVLHGSKSGTKEAGKHSLVFHRPYDLICFTDRGAGICKGNSDGNAEPSDGESPAKKVKQEDISEGNTYFSDALGDLI</sequence>
<reference evidence="2 3" key="1">
    <citation type="journal article" date="2018" name="BMC Genomics">
        <title>Genomic evidence for intraspecific hybridization in a clonal and extremely halotolerant yeast.</title>
        <authorList>
            <person name="Gostincar C."/>
            <person name="Stajich J.E."/>
            <person name="Zupancic J."/>
            <person name="Zalar P."/>
            <person name="Gunde-Cimerman N."/>
        </authorList>
    </citation>
    <scope>NUCLEOTIDE SEQUENCE [LARGE SCALE GENOMIC DNA]</scope>
    <source>
        <strain evidence="2 3">EXF-2682</strain>
    </source>
</reference>
<dbReference type="OrthoDB" id="3938057at2759"/>
<organism evidence="2 3">
    <name type="scientific">Hortaea werneckii</name>
    <name type="common">Black yeast</name>
    <name type="synonym">Cladosporium werneckii</name>
    <dbReference type="NCBI Taxonomy" id="91943"/>
    <lineage>
        <taxon>Eukaryota</taxon>
        <taxon>Fungi</taxon>
        <taxon>Dikarya</taxon>
        <taxon>Ascomycota</taxon>
        <taxon>Pezizomycotina</taxon>
        <taxon>Dothideomycetes</taxon>
        <taxon>Dothideomycetidae</taxon>
        <taxon>Mycosphaerellales</taxon>
        <taxon>Teratosphaeriaceae</taxon>
        <taxon>Hortaea</taxon>
    </lineage>
</organism>
<dbReference type="AlphaFoldDB" id="A0A3M7E6M8"/>
<feature type="compositionally biased region" description="Basic and acidic residues" evidence="1">
    <location>
        <begin position="143"/>
        <end position="152"/>
    </location>
</feature>
<dbReference type="Proteomes" id="UP000269276">
    <property type="component" value="Unassembled WGS sequence"/>
</dbReference>
<dbReference type="VEuPathDB" id="FungiDB:BTJ68_10843"/>
<proteinExistence type="predicted"/>
<feature type="region of interest" description="Disordered" evidence="1">
    <location>
        <begin position="43"/>
        <end position="105"/>
    </location>
</feature>
<dbReference type="EMBL" id="QWIP01000130">
    <property type="protein sequence ID" value="RMY72030.1"/>
    <property type="molecule type" value="Genomic_DNA"/>
</dbReference>
<gene>
    <name evidence="2" type="ORF">D0863_04768</name>
</gene>
<accession>A0A3M7E6M8</accession>
<evidence type="ECO:0000313" key="2">
    <source>
        <dbReference type="EMBL" id="RMY72030.1"/>
    </source>
</evidence>
<name>A0A3M7E6M8_HORWE</name>